<feature type="domain" description="ImpA N-terminal" evidence="2">
    <location>
        <begin position="7"/>
        <end position="129"/>
    </location>
</feature>
<sequence length="400" mass="42710">MDVEVLLSPIAAHSPCGEDMSFSNEFDQIAEMRRADDPSLDQGAWVTALKQADWPGVVRQCSDLLRTRTQDLRLALWLTEASALSDGHRGLAEGLSLCTALCERHWAELHPRPEGGDMEERIGNIAWLLQRLVELAPALPVTQSRKGERYSLRDLAHARLRDAKAGDGHSASASPALAGATTGPDGGLPLTAARFRQALADTPATQLRSTFAAQQDAQAALLRWQTVVDTHLGQDGPSFVAAREALAQVTHELGRLLREVGVAPAVADSAPGDSAAWQAASPQELPNSPSQVPGDVGQGTAGIANAIAHAHAQGKHNTGVLRAPQTRGEALQQLREVAAFFRQTEPHSPVAYLAEKAVKWGDMPLHQWLQEVVKDGGAMTHLNELLGLPGADTESADNAH</sequence>
<dbReference type="InterPro" id="IPR017740">
    <property type="entry name" value="TssA-like"/>
</dbReference>
<evidence type="ECO:0000313" key="3">
    <source>
        <dbReference type="EMBL" id="TDP85743.1"/>
    </source>
</evidence>
<dbReference type="EMBL" id="SNXW01000002">
    <property type="protein sequence ID" value="TDP85743.1"/>
    <property type="molecule type" value="Genomic_DNA"/>
</dbReference>
<dbReference type="InterPro" id="IPR010657">
    <property type="entry name" value="ImpA_N"/>
</dbReference>
<comment type="caution">
    <text evidence="3">The sequence shown here is derived from an EMBL/GenBank/DDBJ whole genome shotgun (WGS) entry which is preliminary data.</text>
</comment>
<reference evidence="3 4" key="1">
    <citation type="submission" date="2019-03" db="EMBL/GenBank/DDBJ databases">
        <title>Genomic Encyclopedia of Type Strains, Phase IV (KMG-IV): sequencing the most valuable type-strain genomes for metagenomic binning, comparative biology and taxonomic classification.</title>
        <authorList>
            <person name="Goeker M."/>
        </authorList>
    </citation>
    <scope>NUCLEOTIDE SEQUENCE [LARGE SCALE GENOMIC DNA]</scope>
    <source>
        <strain evidence="3 4">DSM 11901</strain>
    </source>
</reference>
<name>A0A4R6RH80_9BURK</name>
<dbReference type="Proteomes" id="UP000294593">
    <property type="component" value="Unassembled WGS sequence"/>
</dbReference>
<accession>A0A4R6RH80</accession>
<evidence type="ECO:0000259" key="2">
    <source>
        <dbReference type="Pfam" id="PF06812"/>
    </source>
</evidence>
<proteinExistence type="predicted"/>
<feature type="region of interest" description="Disordered" evidence="1">
    <location>
        <begin position="163"/>
        <end position="185"/>
    </location>
</feature>
<gene>
    <name evidence="3" type="ORF">EV672_10292</name>
</gene>
<dbReference type="PANTHER" id="PTHR37951:SF1">
    <property type="entry name" value="TYPE VI SECRETION SYSTEM COMPONENT TSSA1"/>
    <property type="match status" value="1"/>
</dbReference>
<protein>
    <submittedName>
        <fullName evidence="3">Type VI secretion system protein ImpA</fullName>
    </submittedName>
</protein>
<dbReference type="NCBIfam" id="TIGR03363">
    <property type="entry name" value="VI_chp_8"/>
    <property type="match status" value="1"/>
</dbReference>
<dbReference type="OrthoDB" id="9771118at2"/>
<evidence type="ECO:0000313" key="4">
    <source>
        <dbReference type="Proteomes" id="UP000294593"/>
    </source>
</evidence>
<organism evidence="3 4">
    <name type="scientific">Aquabacterium commune</name>
    <dbReference type="NCBI Taxonomy" id="70586"/>
    <lineage>
        <taxon>Bacteria</taxon>
        <taxon>Pseudomonadati</taxon>
        <taxon>Pseudomonadota</taxon>
        <taxon>Betaproteobacteria</taxon>
        <taxon>Burkholderiales</taxon>
        <taxon>Aquabacterium</taxon>
    </lineage>
</organism>
<dbReference type="RefSeq" id="WP_133606665.1">
    <property type="nucleotide sequence ID" value="NZ_SNXW01000002.1"/>
</dbReference>
<dbReference type="PANTHER" id="PTHR37951">
    <property type="entry name" value="CYTOPLASMIC PROTEIN-RELATED"/>
    <property type="match status" value="1"/>
</dbReference>
<keyword evidence="4" id="KW-1185">Reference proteome</keyword>
<feature type="compositionally biased region" description="Polar residues" evidence="1">
    <location>
        <begin position="280"/>
        <end position="291"/>
    </location>
</feature>
<dbReference type="Pfam" id="PF06812">
    <property type="entry name" value="ImpA_N"/>
    <property type="match status" value="1"/>
</dbReference>
<dbReference type="AlphaFoldDB" id="A0A4R6RH80"/>
<evidence type="ECO:0000256" key="1">
    <source>
        <dbReference type="SAM" id="MobiDB-lite"/>
    </source>
</evidence>
<feature type="region of interest" description="Disordered" evidence="1">
    <location>
        <begin position="267"/>
        <end position="299"/>
    </location>
</feature>